<gene>
    <name evidence="1" type="ORF">KTS37_06070</name>
</gene>
<dbReference type="EMBL" id="JAHQXE010000002">
    <property type="protein sequence ID" value="MBV0901352.1"/>
    <property type="molecule type" value="Genomic_DNA"/>
</dbReference>
<dbReference type="AlphaFoldDB" id="A0AA41FYY7"/>
<keyword evidence="2" id="KW-1185">Reference proteome</keyword>
<dbReference type="RefSeq" id="WP_217284956.1">
    <property type="nucleotide sequence ID" value="NZ_JAHQXE010000002.1"/>
</dbReference>
<name>A0AA41FYY7_9EURY</name>
<organism evidence="1 2">
    <name type="scientific">Haloarcula salina</name>
    <dbReference type="NCBI Taxonomy" id="1429914"/>
    <lineage>
        <taxon>Archaea</taxon>
        <taxon>Methanobacteriati</taxon>
        <taxon>Methanobacteriota</taxon>
        <taxon>Stenosarchaea group</taxon>
        <taxon>Halobacteria</taxon>
        <taxon>Halobacteriales</taxon>
        <taxon>Haloarculaceae</taxon>
        <taxon>Haloarcula</taxon>
    </lineage>
</organism>
<evidence type="ECO:0000313" key="1">
    <source>
        <dbReference type="EMBL" id="MBV0901352.1"/>
    </source>
</evidence>
<protein>
    <submittedName>
        <fullName evidence="1">Uncharacterized protein</fullName>
    </submittedName>
</protein>
<comment type="caution">
    <text evidence="1">The sequence shown here is derived from an EMBL/GenBank/DDBJ whole genome shotgun (WGS) entry which is preliminary data.</text>
</comment>
<dbReference type="Proteomes" id="UP001166304">
    <property type="component" value="Unassembled WGS sequence"/>
</dbReference>
<proteinExistence type="predicted"/>
<sequence length="64" mass="6883">MSDQLNRPVSLLRIDSVVWQAGQIIGIHEPDSGAARTALVEHVTSVGIDPDPAAELAEQFTVEM</sequence>
<reference evidence="1" key="1">
    <citation type="submission" date="2021-06" db="EMBL/GenBank/DDBJ databases">
        <title>New haloarchaea isolates fom saline soil.</title>
        <authorList>
            <person name="Duran-Viseras A."/>
            <person name="Sanchez-Porro C.S."/>
            <person name="Ventosa A."/>
        </authorList>
    </citation>
    <scope>NUCLEOTIDE SEQUENCE</scope>
    <source>
        <strain evidence="1">JCM 18369</strain>
    </source>
</reference>
<evidence type="ECO:0000313" key="2">
    <source>
        <dbReference type="Proteomes" id="UP001166304"/>
    </source>
</evidence>
<accession>A0AA41FYY7</accession>